<dbReference type="STRING" id="74649.A0A2P6QX91"/>
<comment type="similarity">
    <text evidence="3">Belongs to the cytochrome P450 family.</text>
</comment>
<dbReference type="InterPro" id="IPR036396">
    <property type="entry name" value="Cyt_P450_sf"/>
</dbReference>
<keyword evidence="8" id="KW-0503">Monooxygenase</keyword>
<dbReference type="Gramene" id="PRQ38803">
    <property type="protein sequence ID" value="PRQ38803"/>
    <property type="gene ID" value="RchiOBHm_Chr4g0418001"/>
</dbReference>
<dbReference type="AlphaFoldDB" id="A0A2P6QX91"/>
<keyword evidence="7" id="KW-0408">Iron</keyword>
<dbReference type="GO" id="GO:0005506">
    <property type="term" value="F:iron ion binding"/>
    <property type="evidence" value="ECO:0007669"/>
    <property type="project" value="InterPro"/>
</dbReference>
<keyword evidence="9" id="KW-0472">Membrane</keyword>
<keyword evidence="4" id="KW-0349">Heme</keyword>
<dbReference type="PANTHER" id="PTHR47943:SF9">
    <property type="entry name" value="CYTOCHROME P450"/>
    <property type="match status" value="1"/>
</dbReference>
<dbReference type="EMBL" id="PDCK01000042">
    <property type="protein sequence ID" value="PRQ38803.1"/>
    <property type="molecule type" value="Genomic_DNA"/>
</dbReference>
<dbReference type="PANTHER" id="PTHR47943">
    <property type="entry name" value="CYTOCHROME P450 93A3-LIKE"/>
    <property type="match status" value="1"/>
</dbReference>
<evidence type="ECO:0000256" key="9">
    <source>
        <dbReference type="ARBA" id="ARBA00023136"/>
    </source>
</evidence>
<dbReference type="GO" id="GO:0016705">
    <property type="term" value="F:oxidoreductase activity, acting on paired donors, with incorporation or reduction of molecular oxygen"/>
    <property type="evidence" value="ECO:0007669"/>
    <property type="project" value="InterPro"/>
</dbReference>
<keyword evidence="6" id="KW-0560">Oxidoreductase</keyword>
<evidence type="ECO:0000313" key="10">
    <source>
        <dbReference type="EMBL" id="PRQ38803.1"/>
    </source>
</evidence>
<name>A0A2P6QX91_ROSCH</name>
<reference evidence="10 11" key="1">
    <citation type="journal article" date="2018" name="Nat. Genet.">
        <title>The Rosa genome provides new insights in the design of modern roses.</title>
        <authorList>
            <person name="Bendahmane M."/>
        </authorList>
    </citation>
    <scope>NUCLEOTIDE SEQUENCE [LARGE SCALE GENOMIC DNA]</scope>
    <source>
        <strain evidence="11">cv. Old Blush</strain>
    </source>
</reference>
<evidence type="ECO:0000256" key="6">
    <source>
        <dbReference type="ARBA" id="ARBA00023002"/>
    </source>
</evidence>
<accession>A0A2P6QX91</accession>
<sequence>MDISDKIGVLIEDIMYRMIVGRKKNDWFDMNEIIKEAISLFRAFNIADYVPFLSPFDFQIYGLTKSLKKDSKRIDQLLEKIIEEHEANTRRGNMASMRTL</sequence>
<evidence type="ECO:0000256" key="1">
    <source>
        <dbReference type="ARBA" id="ARBA00001971"/>
    </source>
</evidence>
<comment type="cofactor">
    <cofactor evidence="1">
        <name>heme</name>
        <dbReference type="ChEBI" id="CHEBI:30413"/>
    </cofactor>
</comment>
<evidence type="ECO:0000256" key="4">
    <source>
        <dbReference type="ARBA" id="ARBA00022617"/>
    </source>
</evidence>
<organism evidence="10 11">
    <name type="scientific">Rosa chinensis</name>
    <name type="common">China rose</name>
    <dbReference type="NCBI Taxonomy" id="74649"/>
    <lineage>
        <taxon>Eukaryota</taxon>
        <taxon>Viridiplantae</taxon>
        <taxon>Streptophyta</taxon>
        <taxon>Embryophyta</taxon>
        <taxon>Tracheophyta</taxon>
        <taxon>Spermatophyta</taxon>
        <taxon>Magnoliopsida</taxon>
        <taxon>eudicotyledons</taxon>
        <taxon>Gunneridae</taxon>
        <taxon>Pentapetalae</taxon>
        <taxon>rosids</taxon>
        <taxon>fabids</taxon>
        <taxon>Rosales</taxon>
        <taxon>Rosaceae</taxon>
        <taxon>Rosoideae</taxon>
        <taxon>Rosoideae incertae sedis</taxon>
        <taxon>Rosa</taxon>
    </lineage>
</organism>
<evidence type="ECO:0000256" key="2">
    <source>
        <dbReference type="ARBA" id="ARBA00004370"/>
    </source>
</evidence>
<gene>
    <name evidence="10" type="ORF">RchiOBHm_Chr4g0418001</name>
</gene>
<evidence type="ECO:0000256" key="3">
    <source>
        <dbReference type="ARBA" id="ARBA00010617"/>
    </source>
</evidence>
<proteinExistence type="inferred from homology"/>
<comment type="subcellular location">
    <subcellularLocation>
        <location evidence="2">Membrane</location>
    </subcellularLocation>
</comment>
<comment type="caution">
    <text evidence="10">The sequence shown here is derived from an EMBL/GenBank/DDBJ whole genome shotgun (WGS) entry which is preliminary data.</text>
</comment>
<protein>
    <submittedName>
        <fullName evidence="10">Putative cytochrome P450</fullName>
    </submittedName>
</protein>
<dbReference type="Proteomes" id="UP000238479">
    <property type="component" value="Chromosome 4"/>
</dbReference>
<dbReference type="GO" id="GO:0020037">
    <property type="term" value="F:heme binding"/>
    <property type="evidence" value="ECO:0007669"/>
    <property type="project" value="InterPro"/>
</dbReference>
<dbReference type="SUPFAM" id="SSF48264">
    <property type="entry name" value="Cytochrome P450"/>
    <property type="match status" value="1"/>
</dbReference>
<dbReference type="GO" id="GO:0016020">
    <property type="term" value="C:membrane"/>
    <property type="evidence" value="ECO:0007669"/>
    <property type="project" value="UniProtKB-SubCell"/>
</dbReference>
<evidence type="ECO:0000313" key="11">
    <source>
        <dbReference type="Proteomes" id="UP000238479"/>
    </source>
</evidence>
<evidence type="ECO:0000256" key="7">
    <source>
        <dbReference type="ARBA" id="ARBA00023004"/>
    </source>
</evidence>
<evidence type="ECO:0000256" key="8">
    <source>
        <dbReference type="ARBA" id="ARBA00023033"/>
    </source>
</evidence>
<keyword evidence="11" id="KW-1185">Reference proteome</keyword>
<keyword evidence="5" id="KW-0479">Metal-binding</keyword>
<dbReference type="GO" id="GO:0004497">
    <property type="term" value="F:monooxygenase activity"/>
    <property type="evidence" value="ECO:0007669"/>
    <property type="project" value="UniProtKB-KW"/>
</dbReference>
<evidence type="ECO:0000256" key="5">
    <source>
        <dbReference type="ARBA" id="ARBA00022723"/>
    </source>
</evidence>
<dbReference type="Gene3D" id="1.10.630.10">
    <property type="entry name" value="Cytochrome P450"/>
    <property type="match status" value="1"/>
</dbReference>